<comment type="subcellular location">
    <subcellularLocation>
        <location evidence="1">Secreted</location>
    </subcellularLocation>
</comment>
<feature type="disulfide bond" evidence="9">
    <location>
        <begin position="158"/>
        <end position="179"/>
    </location>
</feature>
<dbReference type="Gene3D" id="4.10.760.10">
    <property type="entry name" value="Agouti domain"/>
    <property type="match status" value="1"/>
</dbReference>
<dbReference type="SMART" id="SM00792">
    <property type="entry name" value="Agouti"/>
    <property type="match status" value="1"/>
</dbReference>
<dbReference type="SUPFAM" id="SSF57055">
    <property type="entry name" value="Agouti-related protein"/>
    <property type="match status" value="1"/>
</dbReference>
<evidence type="ECO:0000256" key="7">
    <source>
        <dbReference type="ARBA" id="ARBA00023180"/>
    </source>
</evidence>
<sequence length="179" mass="20390">MELEISLEIQGSTRKGVQAGDTLGVPCRDCHLRFWPTLVFMTMEFFLSMMARKNLFLSLLLCYSLFRAADSHLVIEEKTDCNLSRRSKMDLSDLPPISIVDLTRKSQKVSRKEAENKKSSKKNAKRKISPKPRPPPAANCVPTFKTCKPHLNSCCHYCALCKCRIFQTICQCLMLNPKC</sequence>
<reference evidence="12" key="3">
    <citation type="submission" date="2025-09" db="UniProtKB">
        <authorList>
            <consortium name="Ensembl"/>
        </authorList>
    </citation>
    <scope>IDENTIFICATION</scope>
</reference>
<keyword evidence="6 9" id="KW-1015">Disulfide bond</keyword>
<evidence type="ECO:0000313" key="12">
    <source>
        <dbReference type="Ensembl" id="ENSTGUP00000032495.1"/>
    </source>
</evidence>
<dbReference type="GO" id="GO:0044725">
    <property type="term" value="P:epigenetic programming in the zygotic pronuclei"/>
    <property type="evidence" value="ECO:0007669"/>
    <property type="project" value="Ensembl"/>
</dbReference>
<feature type="disulfide bond" evidence="9">
    <location>
        <begin position="163"/>
        <end position="170"/>
    </location>
</feature>
<dbReference type="GO" id="GO:0048023">
    <property type="term" value="P:positive regulation of melanin biosynthetic process"/>
    <property type="evidence" value="ECO:0007669"/>
    <property type="project" value="Ensembl"/>
</dbReference>
<evidence type="ECO:0000313" key="13">
    <source>
        <dbReference type="Proteomes" id="UP000007754"/>
    </source>
</evidence>
<dbReference type="GO" id="GO:0005184">
    <property type="term" value="F:neuropeptide hormone activity"/>
    <property type="evidence" value="ECO:0007669"/>
    <property type="project" value="TreeGrafter"/>
</dbReference>
<evidence type="ECO:0000256" key="5">
    <source>
        <dbReference type="ARBA" id="ARBA00022854"/>
    </source>
</evidence>
<keyword evidence="13" id="KW-1185">Reference proteome</keyword>
<dbReference type="InterPro" id="IPR036836">
    <property type="entry name" value="Agouti_dom_sf"/>
</dbReference>
<evidence type="ECO:0000259" key="11">
    <source>
        <dbReference type="PROSITE" id="PS51150"/>
    </source>
</evidence>
<proteinExistence type="predicted"/>
<dbReference type="InterPro" id="IPR027300">
    <property type="entry name" value="Agouti_dom"/>
</dbReference>
<gene>
    <name evidence="12" type="primary">ASIP</name>
</gene>
<keyword evidence="7" id="KW-0325">Glycoprotein</keyword>
<reference evidence="12" key="2">
    <citation type="submission" date="2025-08" db="UniProtKB">
        <authorList>
            <consortium name="Ensembl"/>
        </authorList>
    </citation>
    <scope>IDENTIFICATION</scope>
</reference>
<evidence type="ECO:0000256" key="10">
    <source>
        <dbReference type="SAM" id="MobiDB-lite"/>
    </source>
</evidence>
<dbReference type="GO" id="GO:0006091">
    <property type="term" value="P:generation of precursor metabolites and energy"/>
    <property type="evidence" value="ECO:0007669"/>
    <property type="project" value="Ensembl"/>
</dbReference>
<dbReference type="GO" id="GO:0005615">
    <property type="term" value="C:extracellular space"/>
    <property type="evidence" value="ECO:0007669"/>
    <property type="project" value="Ensembl"/>
</dbReference>
<feature type="disulfide bond" evidence="9">
    <location>
        <begin position="154"/>
        <end position="172"/>
    </location>
</feature>
<feature type="disulfide bond" evidence="9">
    <location>
        <begin position="147"/>
        <end position="161"/>
    </location>
</feature>
<dbReference type="GeneTree" id="ENSGT00940000154258"/>
<evidence type="ECO:0000256" key="1">
    <source>
        <dbReference type="ARBA" id="ARBA00004613"/>
    </source>
</evidence>
<dbReference type="PANTHER" id="PTHR16551">
    <property type="entry name" value="AGOUTI RELATED"/>
    <property type="match status" value="1"/>
</dbReference>
<evidence type="ECO:0000256" key="3">
    <source>
        <dbReference type="ARBA" id="ARBA00022525"/>
    </source>
</evidence>
<dbReference type="Ensembl" id="ENSTGUT00000036307.1">
    <property type="protein sequence ID" value="ENSTGUP00000032495.1"/>
    <property type="gene ID" value="ENSTGUG00000019882.1"/>
</dbReference>
<dbReference type="OMA" id="CHCRFFR"/>
<dbReference type="PANTHER" id="PTHR16551:SF1">
    <property type="entry name" value="AGOUTI-SIGNALING PROTEIN"/>
    <property type="match status" value="1"/>
</dbReference>
<dbReference type="PROSITE" id="PS60024">
    <property type="entry name" value="AGOUTI_1"/>
    <property type="match status" value="1"/>
</dbReference>
<feature type="disulfide bond" evidence="9">
    <location>
        <begin position="140"/>
        <end position="155"/>
    </location>
</feature>
<dbReference type="PROSITE" id="PS51150">
    <property type="entry name" value="AGOUTI_2"/>
    <property type="match status" value="1"/>
</dbReference>
<name>A0A674HA55_TAEGU</name>
<dbReference type="GO" id="GO:0031781">
    <property type="term" value="F:type 3 melanocortin receptor binding"/>
    <property type="evidence" value="ECO:0007669"/>
    <property type="project" value="Ensembl"/>
</dbReference>
<keyword evidence="3" id="KW-0964">Secreted</keyword>
<dbReference type="GO" id="GO:0032402">
    <property type="term" value="P:melanosome transport"/>
    <property type="evidence" value="ECO:0007669"/>
    <property type="project" value="Ensembl"/>
</dbReference>
<evidence type="ECO:0000256" key="4">
    <source>
        <dbReference type="ARBA" id="ARBA00022729"/>
    </source>
</evidence>
<dbReference type="GO" id="GO:0042438">
    <property type="term" value="P:melanin biosynthetic process"/>
    <property type="evidence" value="ECO:0007669"/>
    <property type="project" value="Ensembl"/>
</dbReference>
<keyword evidence="4" id="KW-0732">Signal</keyword>
<feature type="domain" description="Agouti" evidence="11">
    <location>
        <begin position="140"/>
        <end position="179"/>
    </location>
</feature>
<dbReference type="GO" id="GO:0032438">
    <property type="term" value="P:melanosome organization"/>
    <property type="evidence" value="ECO:0007669"/>
    <property type="project" value="Ensembl"/>
</dbReference>
<accession>A0A674HA55</accession>
<dbReference type="GO" id="GO:0009755">
    <property type="term" value="P:hormone-mediated signaling pathway"/>
    <property type="evidence" value="ECO:0007669"/>
    <property type="project" value="InterPro"/>
</dbReference>
<organism evidence="12 13">
    <name type="scientific">Taeniopygia guttata</name>
    <name type="common">Zebra finch</name>
    <name type="synonym">Poephila guttata</name>
    <dbReference type="NCBI Taxonomy" id="59729"/>
    <lineage>
        <taxon>Eukaryota</taxon>
        <taxon>Metazoa</taxon>
        <taxon>Chordata</taxon>
        <taxon>Craniata</taxon>
        <taxon>Vertebrata</taxon>
        <taxon>Euteleostomi</taxon>
        <taxon>Archelosauria</taxon>
        <taxon>Archosauria</taxon>
        <taxon>Dinosauria</taxon>
        <taxon>Saurischia</taxon>
        <taxon>Theropoda</taxon>
        <taxon>Coelurosauria</taxon>
        <taxon>Aves</taxon>
        <taxon>Neognathae</taxon>
        <taxon>Neoaves</taxon>
        <taxon>Telluraves</taxon>
        <taxon>Australaves</taxon>
        <taxon>Passeriformes</taxon>
        <taxon>Passeroidea</taxon>
        <taxon>Estrildidae</taxon>
        <taxon>Estrildinae</taxon>
        <taxon>Taeniopygia</taxon>
    </lineage>
</organism>
<reference evidence="12 13" key="1">
    <citation type="journal article" date="2010" name="Nature">
        <title>The genome of a songbird.</title>
        <authorList>
            <person name="Warren W.C."/>
            <person name="Clayton D.F."/>
            <person name="Ellegren H."/>
            <person name="Arnold A.P."/>
            <person name="Hillier L.W."/>
            <person name="Kunstner A."/>
            <person name="Searle S."/>
            <person name="White S."/>
            <person name="Vilella A.J."/>
            <person name="Fairley S."/>
            <person name="Heger A."/>
            <person name="Kong L."/>
            <person name="Ponting C.P."/>
            <person name="Jarvis E.D."/>
            <person name="Mello C.V."/>
            <person name="Minx P."/>
            <person name="Lovell P."/>
            <person name="Velho T.A."/>
            <person name="Ferris M."/>
            <person name="Balakrishnan C.N."/>
            <person name="Sinha S."/>
            <person name="Blatti C."/>
            <person name="London S.E."/>
            <person name="Li Y."/>
            <person name="Lin Y.C."/>
            <person name="George J."/>
            <person name="Sweedler J."/>
            <person name="Southey B."/>
            <person name="Gunaratne P."/>
            <person name="Watson M."/>
            <person name="Nam K."/>
            <person name="Backstrom N."/>
            <person name="Smeds L."/>
            <person name="Nabholz B."/>
            <person name="Itoh Y."/>
            <person name="Whitney O."/>
            <person name="Pfenning A.R."/>
            <person name="Howard J."/>
            <person name="Volker M."/>
            <person name="Skinner B.M."/>
            <person name="Griffin D.K."/>
            <person name="Ye L."/>
            <person name="McLaren W.M."/>
            <person name="Flicek P."/>
            <person name="Quesada V."/>
            <person name="Velasco G."/>
            <person name="Lopez-Otin C."/>
            <person name="Puente X.S."/>
            <person name="Olender T."/>
            <person name="Lancet D."/>
            <person name="Smit A.F."/>
            <person name="Hubley R."/>
            <person name="Konkel M.K."/>
            <person name="Walker J.A."/>
            <person name="Batzer M.A."/>
            <person name="Gu W."/>
            <person name="Pollock D.D."/>
            <person name="Chen L."/>
            <person name="Cheng Z."/>
            <person name="Eichler E.E."/>
            <person name="Stapley J."/>
            <person name="Slate J."/>
            <person name="Ekblom R."/>
            <person name="Birkhead T."/>
            <person name="Burke T."/>
            <person name="Burt D."/>
            <person name="Scharff C."/>
            <person name="Adam I."/>
            <person name="Richard H."/>
            <person name="Sultan M."/>
            <person name="Soldatov A."/>
            <person name="Lehrach H."/>
            <person name="Edwards S.V."/>
            <person name="Yang S.P."/>
            <person name="Li X."/>
            <person name="Graves T."/>
            <person name="Fulton L."/>
            <person name="Nelson J."/>
            <person name="Chinwalla A."/>
            <person name="Hou S."/>
            <person name="Mardis E.R."/>
            <person name="Wilson R.K."/>
        </authorList>
    </citation>
    <scope>NUCLEOTIDE SEQUENCE [LARGE SCALE GENOMIC DNA]</scope>
</reference>
<dbReference type="GO" id="GO:0008343">
    <property type="term" value="P:adult feeding behavior"/>
    <property type="evidence" value="ECO:0007669"/>
    <property type="project" value="Ensembl"/>
</dbReference>
<dbReference type="AlphaFoldDB" id="A0A674HA55"/>
<evidence type="ECO:0000256" key="8">
    <source>
        <dbReference type="ARBA" id="ARBA00033432"/>
    </source>
</evidence>
<dbReference type="InParanoid" id="A0A674HA55"/>
<dbReference type="GO" id="GO:0031782">
    <property type="term" value="F:type 4 melanocortin receptor binding"/>
    <property type="evidence" value="ECO:0007669"/>
    <property type="project" value="Ensembl"/>
</dbReference>
<evidence type="ECO:0000256" key="9">
    <source>
        <dbReference type="PROSITE-ProRule" id="PRU00494"/>
    </source>
</evidence>
<dbReference type="InterPro" id="IPR007733">
    <property type="entry name" value="Agouti"/>
</dbReference>
<evidence type="ECO:0000256" key="2">
    <source>
        <dbReference type="ARBA" id="ARBA00017885"/>
    </source>
</evidence>
<keyword evidence="5" id="KW-0960">Knottin</keyword>
<feature type="region of interest" description="Disordered" evidence="10">
    <location>
        <begin position="104"/>
        <end position="136"/>
    </location>
</feature>
<feature type="compositionally biased region" description="Basic residues" evidence="10">
    <location>
        <begin position="119"/>
        <end position="130"/>
    </location>
</feature>
<evidence type="ECO:0000256" key="6">
    <source>
        <dbReference type="ARBA" id="ARBA00023157"/>
    </source>
</evidence>
<protein>
    <recommendedName>
        <fullName evidence="2">Agouti-signaling protein</fullName>
    </recommendedName>
    <alternativeName>
        <fullName evidence="8">Agouti switch protein</fullName>
    </alternativeName>
</protein>
<dbReference type="Pfam" id="PF05039">
    <property type="entry name" value="Agouti"/>
    <property type="match status" value="1"/>
</dbReference>
<dbReference type="Proteomes" id="UP000007754">
    <property type="component" value="Chromosome 20"/>
</dbReference>